<name>A0A0A9C8H0_ARUDO</name>
<sequence length="28" mass="3400">MMEIAIKRNEAIRIPLHNVLTYLMLDWD</sequence>
<reference evidence="1" key="2">
    <citation type="journal article" date="2015" name="Data Brief">
        <title>Shoot transcriptome of the giant reed, Arundo donax.</title>
        <authorList>
            <person name="Barrero R.A."/>
            <person name="Guerrero F.D."/>
            <person name="Moolhuijzen P."/>
            <person name="Goolsby J.A."/>
            <person name="Tidwell J."/>
            <person name="Bellgard S.E."/>
            <person name="Bellgard M.I."/>
        </authorList>
    </citation>
    <scope>NUCLEOTIDE SEQUENCE</scope>
    <source>
        <tissue evidence="1">Shoot tissue taken approximately 20 cm above the soil surface</tissue>
    </source>
</reference>
<organism evidence="1">
    <name type="scientific">Arundo donax</name>
    <name type="common">Giant reed</name>
    <name type="synonym">Donax arundinaceus</name>
    <dbReference type="NCBI Taxonomy" id="35708"/>
    <lineage>
        <taxon>Eukaryota</taxon>
        <taxon>Viridiplantae</taxon>
        <taxon>Streptophyta</taxon>
        <taxon>Embryophyta</taxon>
        <taxon>Tracheophyta</taxon>
        <taxon>Spermatophyta</taxon>
        <taxon>Magnoliopsida</taxon>
        <taxon>Liliopsida</taxon>
        <taxon>Poales</taxon>
        <taxon>Poaceae</taxon>
        <taxon>PACMAD clade</taxon>
        <taxon>Arundinoideae</taxon>
        <taxon>Arundineae</taxon>
        <taxon>Arundo</taxon>
    </lineage>
</organism>
<evidence type="ECO:0000313" key="1">
    <source>
        <dbReference type="EMBL" id="JAD71871.1"/>
    </source>
</evidence>
<proteinExistence type="predicted"/>
<accession>A0A0A9C8H0</accession>
<dbReference type="AlphaFoldDB" id="A0A0A9C8H0"/>
<protein>
    <submittedName>
        <fullName evidence="1">Uncharacterized protein</fullName>
    </submittedName>
</protein>
<reference evidence="1" key="1">
    <citation type="submission" date="2014-09" db="EMBL/GenBank/DDBJ databases">
        <authorList>
            <person name="Magalhaes I.L.F."/>
            <person name="Oliveira U."/>
            <person name="Santos F.R."/>
            <person name="Vidigal T.H.D.A."/>
            <person name="Brescovit A.D."/>
            <person name="Santos A.J."/>
        </authorList>
    </citation>
    <scope>NUCLEOTIDE SEQUENCE</scope>
    <source>
        <tissue evidence="1">Shoot tissue taken approximately 20 cm above the soil surface</tissue>
    </source>
</reference>
<dbReference type="EMBL" id="GBRH01226024">
    <property type="protein sequence ID" value="JAD71871.1"/>
    <property type="molecule type" value="Transcribed_RNA"/>
</dbReference>